<keyword evidence="3" id="KW-1185">Reference proteome</keyword>
<reference evidence="2" key="1">
    <citation type="submission" date="2019-09" db="EMBL/GenBank/DDBJ databases">
        <title>Draft genome information of white flower Hibiscus syriacus.</title>
        <authorList>
            <person name="Kim Y.-M."/>
        </authorList>
    </citation>
    <scope>NUCLEOTIDE SEQUENCE [LARGE SCALE GENOMIC DNA]</scope>
    <source>
        <strain evidence="2">YM2019G1</strain>
    </source>
</reference>
<feature type="region of interest" description="Disordered" evidence="1">
    <location>
        <begin position="69"/>
        <end position="91"/>
    </location>
</feature>
<accession>A0A6A3BG60</accession>
<comment type="caution">
    <text evidence="2">The sequence shown here is derived from an EMBL/GenBank/DDBJ whole genome shotgun (WGS) entry which is preliminary data.</text>
</comment>
<dbReference type="AlphaFoldDB" id="A0A6A3BG60"/>
<dbReference type="EMBL" id="VEPZ02000867">
    <property type="protein sequence ID" value="KAE8715047.1"/>
    <property type="molecule type" value="Genomic_DNA"/>
</dbReference>
<evidence type="ECO:0000313" key="3">
    <source>
        <dbReference type="Proteomes" id="UP000436088"/>
    </source>
</evidence>
<name>A0A6A3BG60_HIBSY</name>
<evidence type="ECO:0000256" key="1">
    <source>
        <dbReference type="SAM" id="MobiDB-lite"/>
    </source>
</evidence>
<evidence type="ECO:0000313" key="2">
    <source>
        <dbReference type="EMBL" id="KAE8715047.1"/>
    </source>
</evidence>
<protein>
    <submittedName>
        <fullName evidence="2">Uncharacterized protein</fullName>
    </submittedName>
</protein>
<proteinExistence type="predicted"/>
<dbReference type="Proteomes" id="UP000436088">
    <property type="component" value="Unassembled WGS sequence"/>
</dbReference>
<organism evidence="2 3">
    <name type="scientific">Hibiscus syriacus</name>
    <name type="common">Rose of Sharon</name>
    <dbReference type="NCBI Taxonomy" id="106335"/>
    <lineage>
        <taxon>Eukaryota</taxon>
        <taxon>Viridiplantae</taxon>
        <taxon>Streptophyta</taxon>
        <taxon>Embryophyta</taxon>
        <taxon>Tracheophyta</taxon>
        <taxon>Spermatophyta</taxon>
        <taxon>Magnoliopsida</taxon>
        <taxon>eudicotyledons</taxon>
        <taxon>Gunneridae</taxon>
        <taxon>Pentapetalae</taxon>
        <taxon>rosids</taxon>
        <taxon>malvids</taxon>
        <taxon>Malvales</taxon>
        <taxon>Malvaceae</taxon>
        <taxon>Malvoideae</taxon>
        <taxon>Hibiscus</taxon>
    </lineage>
</organism>
<sequence length="131" mass="14527">MVPLQTAGDVVGSIVRDLLHSTAMACPKQQVYRKAPSFQQNAPLVAPRKMALKSLLDVTVCLASKEGRRMRDVSPGSHVPGPRHSAPSKDQIDQLKKEAMSLMKRGLLEEALYMLKNEYKKCRNLSPLIIC</sequence>
<gene>
    <name evidence="2" type="ORF">F3Y22_tig00110187pilonHSYRG00475</name>
</gene>